<dbReference type="Pfam" id="PF05168">
    <property type="entry name" value="HEPN"/>
    <property type="match status" value="1"/>
</dbReference>
<organism evidence="3 4">
    <name type="scientific">Sphingobium fuliginis (strain ATCC 27551)</name>
    <dbReference type="NCBI Taxonomy" id="336203"/>
    <lineage>
        <taxon>Bacteria</taxon>
        <taxon>Pseudomonadati</taxon>
        <taxon>Pseudomonadota</taxon>
        <taxon>Alphaproteobacteria</taxon>
        <taxon>Sphingomonadales</taxon>
        <taxon>Sphingomonadaceae</taxon>
        <taxon>Sphingobium</taxon>
    </lineage>
</organism>
<dbReference type="InterPro" id="IPR052226">
    <property type="entry name" value="UPF0332_toxin"/>
</dbReference>
<dbReference type="EMBL" id="BEWI01000033">
    <property type="protein sequence ID" value="GAY24624.1"/>
    <property type="molecule type" value="Genomic_DNA"/>
</dbReference>
<evidence type="ECO:0000256" key="1">
    <source>
        <dbReference type="ARBA" id="ARBA00038248"/>
    </source>
</evidence>
<feature type="domain" description="HEPN" evidence="2">
    <location>
        <begin position="8"/>
        <end position="125"/>
    </location>
</feature>
<dbReference type="RefSeq" id="WP_218042401.1">
    <property type="nucleotide sequence ID" value="NZ_BEWI01000033.1"/>
</dbReference>
<reference evidence="3 4" key="1">
    <citation type="journal article" date="2013" name="Biodegradation">
        <title>Occurrence of 4-tert-butylphenol (4-t-BP) biodegradation in an aquatic sample caused by the presence of Spirodela polyrrhiza and isolation of a 4-t-BP-utilizing bacterium.</title>
        <authorList>
            <person name="Ogata Y."/>
            <person name="Toyama T."/>
            <person name="Yu N."/>
            <person name="Wang X."/>
            <person name="Sei K."/>
            <person name="Ike M."/>
        </authorList>
    </citation>
    <scope>NUCLEOTIDE SEQUENCE [LARGE SCALE GENOMIC DNA]</scope>
    <source>
        <strain evidence="3 4">OMI</strain>
    </source>
</reference>
<comment type="caution">
    <text evidence="3">The sequence shown here is derived from an EMBL/GenBank/DDBJ whole genome shotgun (WGS) entry which is preliminary data.</text>
</comment>
<evidence type="ECO:0000313" key="3">
    <source>
        <dbReference type="EMBL" id="GAY24624.1"/>
    </source>
</evidence>
<sequence>MSKPVTPESYMRKAAQAVTSAHQLLASGDADGACNRAYYAMFDAAHAALRSANVAETASATKTHRGLIAAFGQHLVLGGHVASELGSSLNKVERLRLLADYTGDPVSDEDAAWAVGQADIFVAAIRDAFGIA</sequence>
<comment type="similarity">
    <text evidence="1">Belongs to the UPF0332 family.</text>
</comment>
<dbReference type="PANTHER" id="PTHR36565">
    <property type="entry name" value="UPF0332 PROTEIN TM_1000"/>
    <property type="match status" value="1"/>
</dbReference>
<dbReference type="PANTHER" id="PTHR36565:SF1">
    <property type="entry name" value="UPF0332 PROTEIN TM_1000"/>
    <property type="match status" value="1"/>
</dbReference>
<proteinExistence type="inferred from homology"/>
<protein>
    <recommendedName>
        <fullName evidence="2">HEPN domain-containing protein</fullName>
    </recommendedName>
</protein>
<evidence type="ECO:0000259" key="2">
    <source>
        <dbReference type="Pfam" id="PF05168"/>
    </source>
</evidence>
<evidence type="ECO:0000313" key="4">
    <source>
        <dbReference type="Proteomes" id="UP000221538"/>
    </source>
</evidence>
<dbReference type="Gene3D" id="1.20.120.330">
    <property type="entry name" value="Nucleotidyltransferases domain 2"/>
    <property type="match status" value="1"/>
</dbReference>
<gene>
    <name evidence="3" type="ORF">SFOMI_5209</name>
</gene>
<accession>A0A292ZNR0</accession>
<dbReference type="AlphaFoldDB" id="A0A292ZNR0"/>
<reference evidence="3 4" key="2">
    <citation type="journal article" date="2013" name="Environ. Sci. Technol.">
        <title>The 4-tert-butylphenol-utilizing bacterium Sphingobium fuliginis OMI can degrade bisphenols via phenolic ring hydroxylation and meta-cleavage pathway.</title>
        <authorList>
            <person name="Ogata Y."/>
            <person name="Goda S."/>
            <person name="Toyama T."/>
            <person name="Sei K."/>
            <person name="Ike M."/>
        </authorList>
    </citation>
    <scope>NUCLEOTIDE SEQUENCE [LARGE SCALE GENOMIC DNA]</scope>
    <source>
        <strain evidence="3 4">OMI</strain>
    </source>
</reference>
<name>A0A292ZNR0_SPHSA</name>
<dbReference type="Proteomes" id="UP000221538">
    <property type="component" value="Unassembled WGS sequence"/>
</dbReference>
<dbReference type="InterPro" id="IPR007842">
    <property type="entry name" value="HEPN_dom"/>
</dbReference>